<proteinExistence type="predicted"/>
<dbReference type="Proteomes" id="UP000807769">
    <property type="component" value="Unassembled WGS sequence"/>
</dbReference>
<dbReference type="OrthoDB" id="2688359at2759"/>
<organism evidence="1 2">
    <name type="scientific">Suillus subaureus</name>
    <dbReference type="NCBI Taxonomy" id="48587"/>
    <lineage>
        <taxon>Eukaryota</taxon>
        <taxon>Fungi</taxon>
        <taxon>Dikarya</taxon>
        <taxon>Basidiomycota</taxon>
        <taxon>Agaricomycotina</taxon>
        <taxon>Agaricomycetes</taxon>
        <taxon>Agaricomycetidae</taxon>
        <taxon>Boletales</taxon>
        <taxon>Suillineae</taxon>
        <taxon>Suillaceae</taxon>
        <taxon>Suillus</taxon>
    </lineage>
</organism>
<dbReference type="EMBL" id="JABBWG010000003">
    <property type="protein sequence ID" value="KAG1824731.1"/>
    <property type="molecule type" value="Genomic_DNA"/>
</dbReference>
<gene>
    <name evidence="1" type="ORF">BJ212DRAFT_1295831</name>
</gene>
<sequence>MAFHFRVMEAWFRMVVYDGVTVADSCPAVKNSLSATHRLGSSTKQYSYVTALIRCIVPTRPSQVRHAALGAVSNTREEIFSITIGSMQQGVDATPQYELPCAILAVARLNYDPTVYGNNRSGASSSCNRDCCYARLIFTLAMNDKWHEYLSSHGHLEWGISLVDAAQGLVHWDLECYLAGIFTYTDTLDRVFPFNSTQERRGTFFWKVIFAYLANR</sequence>
<dbReference type="AlphaFoldDB" id="A0A9P7ELU7"/>
<protein>
    <submittedName>
        <fullName evidence="1">Uncharacterized protein</fullName>
    </submittedName>
</protein>
<evidence type="ECO:0000313" key="2">
    <source>
        <dbReference type="Proteomes" id="UP000807769"/>
    </source>
</evidence>
<reference evidence="1" key="1">
    <citation type="journal article" date="2020" name="New Phytol.">
        <title>Comparative genomics reveals dynamic genome evolution in host specialist ectomycorrhizal fungi.</title>
        <authorList>
            <person name="Lofgren L.A."/>
            <person name="Nguyen N.H."/>
            <person name="Vilgalys R."/>
            <person name="Ruytinx J."/>
            <person name="Liao H.L."/>
            <person name="Branco S."/>
            <person name="Kuo A."/>
            <person name="LaButti K."/>
            <person name="Lipzen A."/>
            <person name="Andreopoulos W."/>
            <person name="Pangilinan J."/>
            <person name="Riley R."/>
            <person name="Hundley H."/>
            <person name="Na H."/>
            <person name="Barry K."/>
            <person name="Grigoriev I.V."/>
            <person name="Stajich J.E."/>
            <person name="Kennedy P.G."/>
        </authorList>
    </citation>
    <scope>NUCLEOTIDE SEQUENCE</scope>
    <source>
        <strain evidence="1">MN1</strain>
    </source>
</reference>
<dbReference type="GeneID" id="64626381"/>
<comment type="caution">
    <text evidence="1">The sequence shown here is derived from an EMBL/GenBank/DDBJ whole genome shotgun (WGS) entry which is preliminary data.</text>
</comment>
<evidence type="ECO:0000313" key="1">
    <source>
        <dbReference type="EMBL" id="KAG1824731.1"/>
    </source>
</evidence>
<accession>A0A9P7ELU7</accession>
<name>A0A9P7ELU7_9AGAM</name>
<keyword evidence="2" id="KW-1185">Reference proteome</keyword>
<dbReference type="RefSeq" id="XP_041198448.1">
    <property type="nucleotide sequence ID" value="XM_041332364.1"/>
</dbReference>